<comment type="caution">
    <text evidence="3">The sequence shown here is derived from an EMBL/GenBank/DDBJ whole genome shotgun (WGS) entry which is preliminary data.</text>
</comment>
<dbReference type="PANTHER" id="PTHR45808">
    <property type="entry name" value="RHO GTPASE-ACTIVATING PROTEIN 68F"/>
    <property type="match status" value="1"/>
</dbReference>
<keyword evidence="4" id="KW-1185">Reference proteome</keyword>
<dbReference type="Gene3D" id="3.40.525.10">
    <property type="entry name" value="CRAL-TRIO lipid binding domain"/>
    <property type="match status" value="1"/>
</dbReference>
<dbReference type="PROSITE" id="PS50238">
    <property type="entry name" value="RHOGAP"/>
    <property type="match status" value="1"/>
</dbReference>
<evidence type="ECO:0000259" key="2">
    <source>
        <dbReference type="PROSITE" id="PS50238"/>
    </source>
</evidence>
<dbReference type="PANTHER" id="PTHR45808:SF2">
    <property type="entry name" value="RHO GTPASE-ACTIVATING PROTEIN 68F"/>
    <property type="match status" value="1"/>
</dbReference>
<evidence type="ECO:0000259" key="1">
    <source>
        <dbReference type="PROSITE" id="PS50191"/>
    </source>
</evidence>
<dbReference type="GO" id="GO:0005096">
    <property type="term" value="F:GTPase activator activity"/>
    <property type="evidence" value="ECO:0007669"/>
    <property type="project" value="TreeGrafter"/>
</dbReference>
<dbReference type="SUPFAM" id="SSF48350">
    <property type="entry name" value="GTPase activation domain, GAP"/>
    <property type="match status" value="1"/>
</dbReference>
<dbReference type="Proteomes" id="UP001150907">
    <property type="component" value="Unassembled WGS sequence"/>
</dbReference>
<feature type="domain" description="Rho-GAP" evidence="2">
    <location>
        <begin position="220"/>
        <end position="405"/>
    </location>
</feature>
<gene>
    <name evidence="3" type="ORF">H4R26_001974</name>
</gene>
<feature type="domain" description="CRAL-TRIO" evidence="1">
    <location>
        <begin position="38"/>
        <end position="194"/>
    </location>
</feature>
<organism evidence="3 4">
    <name type="scientific">Coemansia thaxteri</name>
    <dbReference type="NCBI Taxonomy" id="2663907"/>
    <lineage>
        <taxon>Eukaryota</taxon>
        <taxon>Fungi</taxon>
        <taxon>Fungi incertae sedis</taxon>
        <taxon>Zoopagomycota</taxon>
        <taxon>Kickxellomycotina</taxon>
        <taxon>Kickxellomycetes</taxon>
        <taxon>Kickxellales</taxon>
        <taxon>Kickxellaceae</taxon>
        <taxon>Coemansia</taxon>
    </lineage>
</organism>
<dbReference type="Pfam" id="PF00620">
    <property type="entry name" value="RhoGAP"/>
    <property type="match status" value="1"/>
</dbReference>
<dbReference type="Gene3D" id="1.10.555.10">
    <property type="entry name" value="Rho GTPase activation protein"/>
    <property type="match status" value="1"/>
</dbReference>
<evidence type="ECO:0000313" key="4">
    <source>
        <dbReference type="Proteomes" id="UP001150907"/>
    </source>
</evidence>
<dbReference type="CDD" id="cd00170">
    <property type="entry name" value="SEC14"/>
    <property type="match status" value="1"/>
</dbReference>
<dbReference type="SUPFAM" id="SSF52087">
    <property type="entry name" value="CRAL/TRIO domain"/>
    <property type="match status" value="1"/>
</dbReference>
<proteinExistence type="predicted"/>
<accession>A0A9W8BF43</accession>
<protein>
    <recommendedName>
        <fullName evidence="5">Rho GTPase activation protein</fullName>
    </recommendedName>
</protein>
<dbReference type="InterPro" id="IPR036865">
    <property type="entry name" value="CRAL-TRIO_dom_sf"/>
</dbReference>
<name>A0A9W8BF43_9FUNG</name>
<dbReference type="OrthoDB" id="19923at2759"/>
<dbReference type="PROSITE" id="PS50191">
    <property type="entry name" value="CRAL_TRIO"/>
    <property type="match status" value="1"/>
</dbReference>
<evidence type="ECO:0008006" key="5">
    <source>
        <dbReference type="Google" id="ProtNLM"/>
    </source>
</evidence>
<reference evidence="3" key="1">
    <citation type="submission" date="2022-07" db="EMBL/GenBank/DDBJ databases">
        <title>Phylogenomic reconstructions and comparative analyses of Kickxellomycotina fungi.</title>
        <authorList>
            <person name="Reynolds N.K."/>
            <person name="Stajich J.E."/>
            <person name="Barry K."/>
            <person name="Grigoriev I.V."/>
            <person name="Crous P."/>
            <person name="Smith M.E."/>
        </authorList>
    </citation>
    <scope>NUCLEOTIDE SEQUENCE</scope>
    <source>
        <strain evidence="3">IMI 214461</strain>
    </source>
</reference>
<dbReference type="InterPro" id="IPR000198">
    <property type="entry name" value="RhoGAP_dom"/>
</dbReference>
<dbReference type="InterPro" id="IPR001251">
    <property type="entry name" value="CRAL-TRIO_dom"/>
</dbReference>
<dbReference type="GO" id="GO:0005737">
    <property type="term" value="C:cytoplasm"/>
    <property type="evidence" value="ECO:0007669"/>
    <property type="project" value="TreeGrafter"/>
</dbReference>
<dbReference type="InterPro" id="IPR008936">
    <property type="entry name" value="Rho_GTPase_activation_prot"/>
</dbReference>
<evidence type="ECO:0000313" key="3">
    <source>
        <dbReference type="EMBL" id="KAJ2005392.1"/>
    </source>
</evidence>
<sequence>MDEQYRQWRRKILDAGPTQSASSVTYDDFRASVMQGDDGGQLLDYVNSKVIFQAGVDFESRPMVVFCACGLPPSSKVDYDRLLNLIIFRLDQFVENDYTVVMLTSGMQHSPGWAWLGKAYRRLDRKYRKNVKRVYVVHPSAWSKLVFQVLGKLVSPKFFAKVTWVDTLSQLAQLVPLAQISVPAAVHEYNAKVDATSGIGRRAAPSDPVIAAADRPVFGVALADEVLLPAPVRESIAHLRRHGVATEGVFRRSPASHALRAAKDAYNRRQHVDLAGGVHVAAVLLKVFFRELPAPLFGTDGYAAVRALPPPSTGERAAYVADVVLAELSRASRRLLCCTCALLAAVARNSAVNRMTAANLAVVWAPNLARSASPMADVAMCAAGPASATVGSVVLIMITEFDRVFAREIADIAPNHGASAADAVLDVVDAMAQEGESWTPA</sequence>
<dbReference type="AlphaFoldDB" id="A0A9W8BF43"/>
<dbReference type="SMART" id="SM00324">
    <property type="entry name" value="RhoGAP"/>
    <property type="match status" value="1"/>
</dbReference>
<dbReference type="GO" id="GO:0007264">
    <property type="term" value="P:small GTPase-mediated signal transduction"/>
    <property type="evidence" value="ECO:0007669"/>
    <property type="project" value="TreeGrafter"/>
</dbReference>
<dbReference type="EMBL" id="JANBQF010000104">
    <property type="protein sequence ID" value="KAJ2005392.1"/>
    <property type="molecule type" value="Genomic_DNA"/>
</dbReference>
<dbReference type="Pfam" id="PF13716">
    <property type="entry name" value="CRAL_TRIO_2"/>
    <property type="match status" value="1"/>
</dbReference>